<keyword evidence="2" id="KW-1185">Reference proteome</keyword>
<comment type="caution">
    <text evidence="1">The sequence shown here is derived from an EMBL/GenBank/DDBJ whole genome shotgun (WGS) entry which is preliminary data.</text>
</comment>
<sequence>MSNELKPFSAKYKNNRTVLKDVLPLEKPFCISIEPSNLCNFKCVMCHHSSENYKKMAGPLLNMNNQCFNKIVEDLKQWGNSKLKVIKLYSMGEPLLNKNICKMVKKLKEENLSEVIEITTNGSLLNKQISKELIQYGLDYLRISIYSVIKEKNEHITRSNITPSTIRHNVCELKQIKDKLNSVKPFIQAKIIDTYNDEENKIFIENYQDIVDEVFIDKPMNSNFGEDVLKNLYGENSLEVNKNIHDLYYFKRYKPCRYPFDHLTVKSNGDVVVCCADWLRATKVGNIMENTLEEIWNGKKLYEFRKMQLENKRYLNNSCKNCEIPLRDQPEDDLTGVSIDKFK</sequence>
<dbReference type="EMBL" id="BTPU01000037">
    <property type="protein sequence ID" value="GMQ63300.1"/>
    <property type="molecule type" value="Genomic_DNA"/>
</dbReference>
<protein>
    <submittedName>
        <fullName evidence="1">Radical SAM protein</fullName>
    </submittedName>
</protein>
<evidence type="ECO:0000313" key="2">
    <source>
        <dbReference type="Proteomes" id="UP001374599"/>
    </source>
</evidence>
<organism evidence="1 2">
    <name type="scientific">Vallitalea maricola</name>
    <dbReference type="NCBI Taxonomy" id="3074433"/>
    <lineage>
        <taxon>Bacteria</taxon>
        <taxon>Bacillati</taxon>
        <taxon>Bacillota</taxon>
        <taxon>Clostridia</taxon>
        <taxon>Lachnospirales</taxon>
        <taxon>Vallitaleaceae</taxon>
        <taxon>Vallitalea</taxon>
    </lineage>
</organism>
<dbReference type="Proteomes" id="UP001374599">
    <property type="component" value="Unassembled WGS sequence"/>
</dbReference>
<reference evidence="1" key="1">
    <citation type="submission" date="2023-09" db="EMBL/GenBank/DDBJ databases">
        <title>Vallitalea sediminicola and Vallitalea maricola sp. nov., anaerobic bacteria isolated from marine sediment.</title>
        <authorList>
            <person name="Hirano S."/>
            <person name="Maeda A."/>
            <person name="Terahara T."/>
            <person name="Mori K."/>
            <person name="Hamada M."/>
            <person name="Matsumoto R."/>
            <person name="Kobayashi T."/>
        </authorList>
    </citation>
    <scope>NUCLEOTIDE SEQUENCE</scope>
    <source>
        <strain evidence="1">AN17-2</strain>
    </source>
</reference>
<name>A0ACB5UK94_9FIRM</name>
<proteinExistence type="predicted"/>
<accession>A0ACB5UK94</accession>
<evidence type="ECO:0000313" key="1">
    <source>
        <dbReference type="EMBL" id="GMQ63300.1"/>
    </source>
</evidence>
<gene>
    <name evidence="1" type="ORF">AN2V17_25330</name>
</gene>